<dbReference type="HAMAP" id="MF_01474">
    <property type="entry name" value="Ribosomal_eS19"/>
    <property type="match status" value="1"/>
</dbReference>
<dbReference type="PANTHER" id="PTHR11710:SF0">
    <property type="entry name" value="40S RIBOSOMAL PROTEIN S19"/>
    <property type="match status" value="1"/>
</dbReference>
<proteinExistence type="inferred from homology"/>
<accession>U2F7W5</accession>
<dbReference type="InterPro" id="IPR018277">
    <property type="entry name" value="Ribosomal_eS19_CS"/>
</dbReference>
<evidence type="ECO:0000256" key="2">
    <source>
        <dbReference type="ARBA" id="ARBA00022980"/>
    </source>
</evidence>
<keyword evidence="3 4" id="KW-0687">Ribonucleoprotein</keyword>
<dbReference type="InterPro" id="IPR036390">
    <property type="entry name" value="WH_DNA-bd_sf"/>
</dbReference>
<dbReference type="Pfam" id="PF01090">
    <property type="entry name" value="Ribosomal_S19e"/>
    <property type="match status" value="1"/>
</dbReference>
<gene>
    <name evidence="4" type="primary">rps19e</name>
    <name evidence="5" type="ORF">HLRTI_001724</name>
</gene>
<dbReference type="AlphaFoldDB" id="U2F7W5"/>
<dbReference type="InterPro" id="IPR036388">
    <property type="entry name" value="WH-like_DNA-bd_sf"/>
</dbReference>
<dbReference type="GO" id="GO:0022627">
    <property type="term" value="C:cytosolic small ribosomal subunit"/>
    <property type="evidence" value="ECO:0007669"/>
    <property type="project" value="TreeGrafter"/>
</dbReference>
<protein>
    <recommendedName>
        <fullName evidence="4">Small ribosomal subunit protein eS19</fullName>
    </recommendedName>
</protein>
<dbReference type="GO" id="GO:0000028">
    <property type="term" value="P:ribosomal small subunit assembly"/>
    <property type="evidence" value="ECO:0007669"/>
    <property type="project" value="TreeGrafter"/>
</dbReference>
<comment type="caution">
    <text evidence="5">The sequence shown here is derived from an EMBL/GenBank/DDBJ whole genome shotgun (WGS) entry which is preliminary data.</text>
</comment>
<dbReference type="STRING" id="1033806.HTIA_1678"/>
<dbReference type="EMBL" id="AFNT02000018">
    <property type="protein sequence ID" value="ERJ06245.1"/>
    <property type="molecule type" value="Genomic_DNA"/>
</dbReference>
<organism evidence="5 6">
    <name type="scientific">Halorhabdus tiamatea SARL4B</name>
    <dbReference type="NCBI Taxonomy" id="1033806"/>
    <lineage>
        <taxon>Archaea</taxon>
        <taxon>Methanobacteriati</taxon>
        <taxon>Methanobacteriota</taxon>
        <taxon>Stenosarchaea group</taxon>
        <taxon>Halobacteria</taxon>
        <taxon>Halobacteriales</taxon>
        <taxon>Haloarculaceae</taxon>
        <taxon>Halorhabdus</taxon>
    </lineage>
</organism>
<keyword evidence="2 4" id="KW-0689">Ribosomal protein</keyword>
<reference evidence="5 6" key="2">
    <citation type="journal article" date="2013" name="PLoS ONE">
        <title>INDIGO - INtegrated Data Warehouse of MIcrobial GenOmes with Examples from the Red Sea Extremophiles.</title>
        <authorList>
            <person name="Alam I."/>
            <person name="Antunes A."/>
            <person name="Kamau A.A."/>
            <person name="Ba Alawi W."/>
            <person name="Kalkatawi M."/>
            <person name="Stingl U."/>
            <person name="Bajic V.B."/>
        </authorList>
    </citation>
    <scope>NUCLEOTIDE SEQUENCE [LARGE SCALE GENOMIC DNA]</scope>
    <source>
        <strain evidence="5 6">SARL4B</strain>
    </source>
</reference>
<comment type="similarity">
    <text evidence="1 4">Belongs to the eukaryotic ribosomal protein eS19 family.</text>
</comment>
<comment type="subunit">
    <text evidence="4">Part of the 30S ribosomal subunit.</text>
</comment>
<dbReference type="eggNOG" id="arCOG01344">
    <property type="taxonomic scope" value="Archaea"/>
</dbReference>
<dbReference type="InterPro" id="IPR027548">
    <property type="entry name" value="Ribosomal_eS19_archaeal"/>
</dbReference>
<evidence type="ECO:0000313" key="6">
    <source>
        <dbReference type="Proteomes" id="UP000003861"/>
    </source>
</evidence>
<name>U2F7W5_9EURY</name>
<dbReference type="SMART" id="SM01413">
    <property type="entry name" value="Ribosomal_S19e"/>
    <property type="match status" value="1"/>
</dbReference>
<evidence type="ECO:0000313" key="5">
    <source>
        <dbReference type="EMBL" id="ERJ06245.1"/>
    </source>
</evidence>
<dbReference type="PATRIC" id="fig|1033806.13.peg.1509"/>
<evidence type="ECO:0000256" key="3">
    <source>
        <dbReference type="ARBA" id="ARBA00023274"/>
    </source>
</evidence>
<dbReference type="GO" id="GO:0006412">
    <property type="term" value="P:translation"/>
    <property type="evidence" value="ECO:0007669"/>
    <property type="project" value="UniProtKB-UniRule"/>
</dbReference>
<dbReference type="SUPFAM" id="SSF46785">
    <property type="entry name" value="Winged helix' DNA-binding domain"/>
    <property type="match status" value="1"/>
</dbReference>
<dbReference type="PROSITE" id="PS00628">
    <property type="entry name" value="RIBOSOMAL_S19E"/>
    <property type="match status" value="1"/>
</dbReference>
<dbReference type="InterPro" id="IPR001266">
    <property type="entry name" value="Ribosomal_eS19"/>
</dbReference>
<reference evidence="5 6" key="1">
    <citation type="journal article" date="2011" name="J. Bacteriol.">
        <title>Genome sequence of Halorhabdus tiamatea, the first archaeon isolated from a deep-sea anoxic brine lake.</title>
        <authorList>
            <person name="Antunes A."/>
            <person name="Alam I."/>
            <person name="Bajic V.B."/>
            <person name="Stingl U."/>
        </authorList>
    </citation>
    <scope>NUCLEOTIDE SEQUENCE [LARGE SCALE GENOMIC DNA]</scope>
    <source>
        <strain evidence="5 6">SARL4B</strain>
    </source>
</reference>
<evidence type="ECO:0000256" key="1">
    <source>
        <dbReference type="ARBA" id="ARBA00010014"/>
    </source>
</evidence>
<dbReference type="GO" id="GO:0003735">
    <property type="term" value="F:structural constituent of ribosome"/>
    <property type="evidence" value="ECO:0007669"/>
    <property type="project" value="InterPro"/>
</dbReference>
<evidence type="ECO:0000256" key="4">
    <source>
        <dbReference type="HAMAP-Rule" id="MF_01474"/>
    </source>
</evidence>
<comment type="function">
    <text evidence="4">May be involved in maturation of the 30S ribosomal subunit.</text>
</comment>
<dbReference type="GO" id="GO:0003723">
    <property type="term" value="F:RNA binding"/>
    <property type="evidence" value="ECO:0007669"/>
    <property type="project" value="TreeGrafter"/>
</dbReference>
<dbReference type="Gene3D" id="1.10.10.10">
    <property type="entry name" value="Winged helix-like DNA-binding domain superfamily/Winged helix DNA-binding domain"/>
    <property type="match status" value="1"/>
</dbReference>
<sequence length="176" mass="19179">MNAAQTPFRTTMRLNDVTGKDTSMTTLYDVPAEDLIEAVAEQLAEDSAIEAPEWLTFTTTGTGRELAPEQADFWETRAASLLRKVAVDSPVGVGALATAYGGTKQGTNRYQVRPKHQSDGSRNIIRTALQQLEEAGYVSTAEGEGRRITAEGQALLDSTAEDVLEDLDRPELERYA</sequence>
<dbReference type="NCBIfam" id="NF006811">
    <property type="entry name" value="PRK09333.1"/>
    <property type="match status" value="1"/>
</dbReference>
<dbReference type="PANTHER" id="PTHR11710">
    <property type="entry name" value="40S RIBOSOMAL PROTEIN S19"/>
    <property type="match status" value="1"/>
</dbReference>
<dbReference type="Proteomes" id="UP000003861">
    <property type="component" value="Unassembled WGS sequence"/>
</dbReference>